<dbReference type="Proteomes" id="UP000799640">
    <property type="component" value="Unassembled WGS sequence"/>
</dbReference>
<dbReference type="EMBL" id="ML996690">
    <property type="protein sequence ID" value="KAF2402922.1"/>
    <property type="molecule type" value="Genomic_DNA"/>
</dbReference>
<evidence type="ECO:0000313" key="2">
    <source>
        <dbReference type="EMBL" id="KAF2402922.1"/>
    </source>
</evidence>
<proteinExistence type="predicted"/>
<sequence>MFVEIRVFTWKCGEVLMVGGAAVFWRCRSRSLTATGRRSSYLSLPQTQTSSLTFESGSHSHPTAYPYSQRHLPRYSRRHGHPLSSATCQSATDSRLQTSRAAQRLPQKTSGSPPRLFTTTVAELCSITR</sequence>
<evidence type="ECO:0000313" key="3">
    <source>
        <dbReference type="Proteomes" id="UP000799640"/>
    </source>
</evidence>
<evidence type="ECO:0000256" key="1">
    <source>
        <dbReference type="SAM" id="MobiDB-lite"/>
    </source>
</evidence>
<reference evidence="2" key="1">
    <citation type="journal article" date="2020" name="Stud. Mycol.">
        <title>101 Dothideomycetes genomes: a test case for predicting lifestyles and emergence of pathogens.</title>
        <authorList>
            <person name="Haridas S."/>
            <person name="Albert R."/>
            <person name="Binder M."/>
            <person name="Bloem J."/>
            <person name="Labutti K."/>
            <person name="Salamov A."/>
            <person name="Andreopoulos B."/>
            <person name="Baker S."/>
            <person name="Barry K."/>
            <person name="Bills G."/>
            <person name="Bluhm B."/>
            <person name="Cannon C."/>
            <person name="Castanera R."/>
            <person name="Culley D."/>
            <person name="Daum C."/>
            <person name="Ezra D."/>
            <person name="Gonzalez J."/>
            <person name="Henrissat B."/>
            <person name="Kuo A."/>
            <person name="Liang C."/>
            <person name="Lipzen A."/>
            <person name="Lutzoni F."/>
            <person name="Magnuson J."/>
            <person name="Mondo S."/>
            <person name="Nolan M."/>
            <person name="Ohm R."/>
            <person name="Pangilinan J."/>
            <person name="Park H.-J."/>
            <person name="Ramirez L."/>
            <person name="Alfaro M."/>
            <person name="Sun H."/>
            <person name="Tritt A."/>
            <person name="Yoshinaga Y."/>
            <person name="Zwiers L.-H."/>
            <person name="Turgeon B."/>
            <person name="Goodwin S."/>
            <person name="Spatafora J."/>
            <person name="Crous P."/>
            <person name="Grigoriev I."/>
        </authorList>
    </citation>
    <scope>NUCLEOTIDE SEQUENCE</scope>
    <source>
        <strain evidence="2">CBS 262.69</strain>
    </source>
</reference>
<protein>
    <submittedName>
        <fullName evidence="2">Uncharacterized protein</fullName>
    </submittedName>
</protein>
<accession>A0A6G1I3T0</accession>
<feature type="compositionally biased region" description="Basic residues" evidence="1">
    <location>
        <begin position="71"/>
        <end position="81"/>
    </location>
</feature>
<feature type="region of interest" description="Disordered" evidence="1">
    <location>
        <begin position="51"/>
        <end position="115"/>
    </location>
</feature>
<organism evidence="2 3">
    <name type="scientific">Trichodelitschia bisporula</name>
    <dbReference type="NCBI Taxonomy" id="703511"/>
    <lineage>
        <taxon>Eukaryota</taxon>
        <taxon>Fungi</taxon>
        <taxon>Dikarya</taxon>
        <taxon>Ascomycota</taxon>
        <taxon>Pezizomycotina</taxon>
        <taxon>Dothideomycetes</taxon>
        <taxon>Dothideomycetes incertae sedis</taxon>
        <taxon>Phaeotrichales</taxon>
        <taxon>Phaeotrichaceae</taxon>
        <taxon>Trichodelitschia</taxon>
    </lineage>
</organism>
<feature type="compositionally biased region" description="Polar residues" evidence="1">
    <location>
        <begin position="51"/>
        <end position="61"/>
    </location>
</feature>
<gene>
    <name evidence="2" type="ORF">EJ06DRAFT_314363</name>
</gene>
<feature type="compositionally biased region" description="Polar residues" evidence="1">
    <location>
        <begin position="84"/>
        <end position="115"/>
    </location>
</feature>
<name>A0A6G1I3T0_9PEZI</name>
<keyword evidence="3" id="KW-1185">Reference proteome</keyword>
<dbReference type="AlphaFoldDB" id="A0A6G1I3T0"/>